<feature type="transmembrane region" description="Helical" evidence="1">
    <location>
        <begin position="652"/>
        <end position="670"/>
    </location>
</feature>
<protein>
    <recommendedName>
        <fullName evidence="5">Cadherin domain-containing protein</fullName>
    </recommendedName>
</protein>
<feature type="transmembrane region" description="Helical" evidence="1">
    <location>
        <begin position="574"/>
        <end position="598"/>
    </location>
</feature>
<accession>A0A8J8P2D3</accession>
<feature type="transmembrane region" description="Helical" evidence="1">
    <location>
        <begin position="518"/>
        <end position="536"/>
    </location>
</feature>
<evidence type="ECO:0000256" key="1">
    <source>
        <dbReference type="SAM" id="Phobius"/>
    </source>
</evidence>
<name>A0A8J8P2D3_HALGN</name>
<feature type="transmembrane region" description="Helical" evidence="1">
    <location>
        <begin position="477"/>
        <end position="497"/>
    </location>
</feature>
<keyword evidence="1" id="KW-0472">Membrane</keyword>
<comment type="caution">
    <text evidence="3">The sequence shown here is derived from an EMBL/GenBank/DDBJ whole genome shotgun (WGS) entry which is preliminary data.</text>
</comment>
<reference evidence="3" key="1">
    <citation type="submission" date="2019-06" db="EMBL/GenBank/DDBJ databases">
        <authorList>
            <person name="Zheng W."/>
        </authorList>
    </citation>
    <scope>NUCLEOTIDE SEQUENCE</scope>
    <source>
        <strain evidence="3">QDHG01</strain>
    </source>
</reference>
<evidence type="ECO:0000313" key="4">
    <source>
        <dbReference type="Proteomes" id="UP000785679"/>
    </source>
</evidence>
<keyword evidence="2" id="KW-0732">Signal</keyword>
<dbReference type="Proteomes" id="UP000785679">
    <property type="component" value="Unassembled WGS sequence"/>
</dbReference>
<feature type="transmembrane region" description="Helical" evidence="1">
    <location>
        <begin position="721"/>
        <end position="742"/>
    </location>
</feature>
<feature type="signal peptide" evidence="2">
    <location>
        <begin position="1"/>
        <end position="19"/>
    </location>
</feature>
<organism evidence="3 4">
    <name type="scientific">Halteria grandinella</name>
    <dbReference type="NCBI Taxonomy" id="5974"/>
    <lineage>
        <taxon>Eukaryota</taxon>
        <taxon>Sar</taxon>
        <taxon>Alveolata</taxon>
        <taxon>Ciliophora</taxon>
        <taxon>Intramacronucleata</taxon>
        <taxon>Spirotrichea</taxon>
        <taxon>Stichotrichia</taxon>
        <taxon>Sporadotrichida</taxon>
        <taxon>Halteriidae</taxon>
        <taxon>Halteria</taxon>
    </lineage>
</organism>
<dbReference type="InterPro" id="IPR013783">
    <property type="entry name" value="Ig-like_fold"/>
</dbReference>
<dbReference type="EMBL" id="RRYP01002454">
    <property type="protein sequence ID" value="TNV84750.1"/>
    <property type="molecule type" value="Genomic_DNA"/>
</dbReference>
<keyword evidence="1" id="KW-1133">Transmembrane helix</keyword>
<feature type="transmembrane region" description="Helical" evidence="1">
    <location>
        <begin position="422"/>
        <end position="441"/>
    </location>
</feature>
<dbReference type="AlphaFoldDB" id="A0A8J8P2D3"/>
<gene>
    <name evidence="3" type="ORF">FGO68_gene5840</name>
</gene>
<keyword evidence="4" id="KW-1185">Reference proteome</keyword>
<evidence type="ECO:0000256" key="2">
    <source>
        <dbReference type="SAM" id="SignalP"/>
    </source>
</evidence>
<feature type="chain" id="PRO_5035268894" description="Cadherin domain-containing protein" evidence="2">
    <location>
        <begin position="20"/>
        <end position="1002"/>
    </location>
</feature>
<evidence type="ECO:0008006" key="5">
    <source>
        <dbReference type="Google" id="ProtNLM"/>
    </source>
</evidence>
<feature type="transmembrane region" description="Helical" evidence="1">
    <location>
        <begin position="395"/>
        <end position="415"/>
    </location>
</feature>
<feature type="transmembrane region" description="Helical" evidence="1">
    <location>
        <begin position="624"/>
        <end position="646"/>
    </location>
</feature>
<sequence>MIYKIFLTVLLLHFVGLSAQQCEPQPPKYKSIAYTVYSTMQTTDLSPFTIPAYCPQYTLRYSAQSVSGGPIPSFMKFNPNTLQLTIQSNTNTNRGTYSILISAQGVGSAYQNMASSKSIKVDILAGNSQAPIFKEDIVNMTIRADERTQVKLPKIYDSDDDTVKVTVFPRDGSANFTVFKNKQFVFNPTFENVGNYTIEIILIDENPNPMSSYYTFGPQITSPRGKQPGISKYLNATITEINEYGEMTLQFNSDVNVISDYQNQEVFNQTVLRIRALAPTDEDVPANDLNFTWACLGFTTRELKFQIYFRRPKAISFKRQDIIQVDFKLNERFIENSTGLAIRQYYRAEANLTAQKGIRAANSLNDMGEQASATLKTVMLGNLALNILMAASLQYLWGMINVLQIIVHLPLLNLIFPDMTKFVFSLIVEISQFDILPMSFLQTNVLTFDDDSTNLDEKNFNDLGYESTVAIQNMGSLFYYILFIGLTIVIIISIRILKGRYIMQEIDALTRNFSLKKIYDVVSKIIFFNLLIRFLLEGYLQFAIDSLLQQSHVSEFQNICLQLSWETSKHRFSALFSILLLAISVTSPLVIVILLLCLQRRLNNPTIFRRMGSLYEGLRTRLKLALIFNAIFVIRRLAFACIIVFLQKYPTLQIIAFFQQSALTLIYVLSVKPFSEMLMNRLEIFNECCILANAYHLLAYTDFLPSTEDYDELRVVFGNSMIAFTSLNVVVNTLVMLVKTLHRAKLGCIKGRIRFNAWRAKRREAQLRKNEARSSEFIAQVYKNLDRHKYKMKGQQNDIPINKKDLKPIEVTPDLSQQSSQELLNGFTSINLHLRQRNFESKKGHQFDKDVERRGYIDYQTRQMLKQNPTITYLLDQKSTKQEHAFDNSNHFETTLLTQISSTSNLESTQSTIPFVSNPYNNIPFLTHSQSESKQIHIRNDSYGQQLHLSRSVKQIEAETQITQEKIRAILNQFEYGDKQTWKQQKTSVIRGNVPIKTRLRQ</sequence>
<evidence type="ECO:0000313" key="3">
    <source>
        <dbReference type="EMBL" id="TNV84750.1"/>
    </source>
</evidence>
<dbReference type="OrthoDB" id="325624at2759"/>
<proteinExistence type="predicted"/>
<keyword evidence="1" id="KW-0812">Transmembrane</keyword>
<dbReference type="Gene3D" id="2.60.40.10">
    <property type="entry name" value="Immunoglobulins"/>
    <property type="match status" value="1"/>
</dbReference>